<dbReference type="AlphaFoldDB" id="A0NRU8"/>
<gene>
    <name evidence="1" type="ORF">SIAM614_03925</name>
</gene>
<dbReference type="EMBL" id="AAUW01000006">
    <property type="protein sequence ID" value="EAV44277.1"/>
    <property type="molecule type" value="Genomic_DNA"/>
</dbReference>
<sequence>MRPVVIIDLLSGVWARVLLENRARPIHQYRVLPGISEAFGPLMPRVALTPA</sequence>
<reference evidence="1 2" key="1">
    <citation type="submission" date="2006-05" db="EMBL/GenBank/DDBJ databases">
        <authorList>
            <person name="King G."/>
            <person name="Ferriera S."/>
            <person name="Johnson J."/>
            <person name="Kravitz S."/>
            <person name="Beeson K."/>
            <person name="Sutton G."/>
            <person name="Rogers Y.-H."/>
            <person name="Friedman R."/>
            <person name="Frazier M."/>
            <person name="Venter J.C."/>
        </authorList>
    </citation>
    <scope>NUCLEOTIDE SEQUENCE [LARGE SCALE GENOMIC DNA]</scope>
    <source>
        <strain evidence="2">ATCC 25650 / DSM 13394 / JCM 20685 / NBRC 16684 / NCIMB 2208 / IAM 12614 / B1</strain>
    </source>
</reference>
<organism evidence="1 2">
    <name type="scientific">Roseibium aggregatum (strain ATCC 25650 / DSM 13394 / JCM 20685 / NBRC 16684 / NCIMB 2208 / IAM 12614 / B1)</name>
    <name type="common">Stappia aggregata</name>
    <dbReference type="NCBI Taxonomy" id="384765"/>
    <lineage>
        <taxon>Bacteria</taxon>
        <taxon>Pseudomonadati</taxon>
        <taxon>Pseudomonadota</taxon>
        <taxon>Alphaproteobacteria</taxon>
        <taxon>Hyphomicrobiales</taxon>
        <taxon>Stappiaceae</taxon>
        <taxon>Roseibium</taxon>
    </lineage>
</organism>
<accession>A0NRU8</accession>
<protein>
    <submittedName>
        <fullName evidence="1">Uncharacterized protein</fullName>
    </submittedName>
</protein>
<comment type="caution">
    <text evidence="1">The sequence shown here is derived from an EMBL/GenBank/DDBJ whole genome shotgun (WGS) entry which is preliminary data.</text>
</comment>
<proteinExistence type="predicted"/>
<evidence type="ECO:0000313" key="2">
    <source>
        <dbReference type="Proteomes" id="UP000004848"/>
    </source>
</evidence>
<dbReference type="Proteomes" id="UP000004848">
    <property type="component" value="Unassembled WGS sequence"/>
</dbReference>
<evidence type="ECO:0000313" key="1">
    <source>
        <dbReference type="EMBL" id="EAV44277.1"/>
    </source>
</evidence>
<name>A0NRU8_ROSAI</name>